<reference evidence="1 2" key="1">
    <citation type="submission" date="2024-08" db="EMBL/GenBank/DDBJ databases">
        <title>Clostridium lapicellarii sp. nov., and Clostridium renhuaiense sp. nov., two species isolated from the mud in a fermentation cellar used for producing sauce-flavour Chinese liquors.</title>
        <authorList>
            <person name="Yang F."/>
            <person name="Wang H."/>
            <person name="Chen L.Q."/>
            <person name="Zhou N."/>
            <person name="Lu J.J."/>
            <person name="Pu X.X."/>
            <person name="Wan B."/>
            <person name="Wang L."/>
            <person name="Liu S.J."/>
        </authorList>
    </citation>
    <scope>NUCLEOTIDE SEQUENCE [LARGE SCALE GENOMIC DNA]</scope>
    <source>
        <strain evidence="1 2">MT-5</strain>
    </source>
</reference>
<dbReference type="GO" id="GO:0016787">
    <property type="term" value="F:hydrolase activity"/>
    <property type="evidence" value="ECO:0007669"/>
    <property type="project" value="UniProtKB-KW"/>
</dbReference>
<dbReference type="EMBL" id="JBGEWD010000006">
    <property type="protein sequence ID" value="MEY8000184.1"/>
    <property type="molecule type" value="Genomic_DNA"/>
</dbReference>
<keyword evidence="1" id="KW-0378">Hydrolase</keyword>
<comment type="caution">
    <text evidence="1">The sequence shown here is derived from an EMBL/GenBank/DDBJ whole genome shotgun (WGS) entry which is preliminary data.</text>
</comment>
<evidence type="ECO:0000313" key="1">
    <source>
        <dbReference type="EMBL" id="MEY8000184.1"/>
    </source>
</evidence>
<organism evidence="1 2">
    <name type="scientific">Clostridium moutaii</name>
    <dbReference type="NCBI Taxonomy" id="3240932"/>
    <lineage>
        <taxon>Bacteria</taxon>
        <taxon>Bacillati</taxon>
        <taxon>Bacillota</taxon>
        <taxon>Clostridia</taxon>
        <taxon>Eubacteriales</taxon>
        <taxon>Clostridiaceae</taxon>
        <taxon>Clostridium</taxon>
    </lineage>
</organism>
<dbReference type="Pfam" id="PF14196">
    <property type="entry name" value="ATC_hydrolase"/>
    <property type="match status" value="1"/>
</dbReference>
<gene>
    <name evidence="1" type="ORF">AB8U03_08240</name>
</gene>
<sequence>MINIRSKDEPVGRMAKLMAGIFYFMAKEMIDKLGEDKGKEAIREAVTKFGELRAENMKEEAVERGLKINAETYAKVKDMPSISWESDPHNPGDITYCPMHDMWKQLNGEDIGALYCEIDKILYDKFNIEFERPLCKTAGDKCCRFVVKDKR</sequence>
<evidence type="ECO:0000313" key="2">
    <source>
        <dbReference type="Proteomes" id="UP001564657"/>
    </source>
</evidence>
<dbReference type="InterPro" id="IPR026002">
    <property type="entry name" value="ATC_hydrolase-like"/>
</dbReference>
<proteinExistence type="predicted"/>
<keyword evidence="2" id="KW-1185">Reference proteome</keyword>
<dbReference type="RefSeq" id="WP_369704069.1">
    <property type="nucleotide sequence ID" value="NZ_JBGEWD010000006.1"/>
</dbReference>
<dbReference type="Proteomes" id="UP001564657">
    <property type="component" value="Unassembled WGS sequence"/>
</dbReference>
<name>A0ABV4BN25_9CLOT</name>
<protein>
    <submittedName>
        <fullName evidence="1">L-2-amino-thiazoline-4-carboxylic acid hydrolase</fullName>
    </submittedName>
</protein>
<accession>A0ABV4BN25</accession>